<name>A0A816FBA1_ADIRI</name>
<evidence type="ECO:0000256" key="1">
    <source>
        <dbReference type="SAM" id="SignalP"/>
    </source>
</evidence>
<organism evidence="2 3">
    <name type="scientific">Adineta ricciae</name>
    <name type="common">Rotifer</name>
    <dbReference type="NCBI Taxonomy" id="249248"/>
    <lineage>
        <taxon>Eukaryota</taxon>
        <taxon>Metazoa</taxon>
        <taxon>Spiralia</taxon>
        <taxon>Gnathifera</taxon>
        <taxon>Rotifera</taxon>
        <taxon>Eurotatoria</taxon>
        <taxon>Bdelloidea</taxon>
        <taxon>Adinetida</taxon>
        <taxon>Adinetidae</taxon>
        <taxon>Adineta</taxon>
    </lineage>
</organism>
<feature type="signal peptide" evidence="1">
    <location>
        <begin position="1"/>
        <end position="19"/>
    </location>
</feature>
<feature type="chain" id="PRO_5032602359" evidence="1">
    <location>
        <begin position="20"/>
        <end position="146"/>
    </location>
</feature>
<sequence length="146" mass="15385">MKIMIFFLLVSIIINSIQSQTWTGTYTPDSLCNTTSCCCLSEKAVITSSSANTYTVLSGASGACGGATTFSGILYTNGYTGWMMVGADNDTVTLTSDSANITVTNSRHPACSGNGIKNGSTIQHANIVSYIIGYVLMGMMIKNSIF</sequence>
<dbReference type="AlphaFoldDB" id="A0A816FBA1"/>
<keyword evidence="3" id="KW-1185">Reference proteome</keyword>
<dbReference type="EMBL" id="CAJNOR010010959">
    <property type="protein sequence ID" value="CAF1658006.1"/>
    <property type="molecule type" value="Genomic_DNA"/>
</dbReference>
<gene>
    <name evidence="2" type="ORF">XAT740_LOCUS56290</name>
</gene>
<proteinExistence type="predicted"/>
<accession>A0A816FBA1</accession>
<protein>
    <submittedName>
        <fullName evidence="2">Uncharacterized protein</fullName>
    </submittedName>
</protein>
<reference evidence="2" key="1">
    <citation type="submission" date="2021-02" db="EMBL/GenBank/DDBJ databases">
        <authorList>
            <person name="Nowell W R."/>
        </authorList>
    </citation>
    <scope>NUCLEOTIDE SEQUENCE</scope>
</reference>
<evidence type="ECO:0000313" key="2">
    <source>
        <dbReference type="EMBL" id="CAF1658006.1"/>
    </source>
</evidence>
<dbReference type="Proteomes" id="UP000663828">
    <property type="component" value="Unassembled WGS sequence"/>
</dbReference>
<comment type="caution">
    <text evidence="2">The sequence shown here is derived from an EMBL/GenBank/DDBJ whole genome shotgun (WGS) entry which is preliminary data.</text>
</comment>
<evidence type="ECO:0000313" key="3">
    <source>
        <dbReference type="Proteomes" id="UP000663828"/>
    </source>
</evidence>
<keyword evidence="1" id="KW-0732">Signal</keyword>